<evidence type="ECO:0000313" key="3">
    <source>
        <dbReference type="Proteomes" id="UP000057820"/>
    </source>
</evidence>
<protein>
    <recommendedName>
        <fullName evidence="4">DUF4190 domain-containing protein</fullName>
    </recommendedName>
</protein>
<accession>A0A0H5P4X9</accession>
<keyword evidence="2" id="KW-0614">Plasmid</keyword>
<feature type="transmembrane region" description="Helical" evidence="1">
    <location>
        <begin position="6"/>
        <end position="29"/>
    </location>
</feature>
<dbReference type="EMBL" id="LN868939">
    <property type="protein sequence ID" value="CRY82548.1"/>
    <property type="molecule type" value="Genomic_DNA"/>
</dbReference>
<reference evidence="3" key="1">
    <citation type="submission" date="2015-03" db="EMBL/GenBank/DDBJ databases">
        <authorList>
            <consortium name="Pathogen Informatics"/>
        </authorList>
    </citation>
    <scope>NUCLEOTIDE SEQUENCE [LARGE SCALE GENOMIC DNA]</scope>
    <source>
        <strain evidence="3">NCTC11134</strain>
        <plasmid evidence="3">2</plasmid>
    </source>
</reference>
<proteinExistence type="predicted"/>
<name>A0A0H5P4X9_NOCFR</name>
<gene>
    <name evidence="2" type="ORF">ERS450000_05027</name>
</gene>
<geneLocation type="plasmid" evidence="2">
    <name>2</name>
</geneLocation>
<dbReference type="RefSeq" id="WP_060594416.1">
    <property type="nucleotide sequence ID" value="NZ_LN868939.1"/>
</dbReference>
<sequence length="70" mass="7123">MSIVGFVCAAVALFFCPILFGPVGIVLGVIGHGKGERLGKWAAIASAVALVVGLVAGLAFFNTDMMPDQS</sequence>
<keyword evidence="1" id="KW-0812">Transmembrane</keyword>
<evidence type="ECO:0008006" key="4">
    <source>
        <dbReference type="Google" id="ProtNLM"/>
    </source>
</evidence>
<dbReference type="Proteomes" id="UP000057820">
    <property type="component" value="Plasmid 2"/>
</dbReference>
<evidence type="ECO:0000313" key="2">
    <source>
        <dbReference type="EMBL" id="CRY82548.1"/>
    </source>
</evidence>
<keyword evidence="1" id="KW-1133">Transmembrane helix</keyword>
<dbReference type="AlphaFoldDB" id="A0A0H5P4X9"/>
<keyword evidence="1" id="KW-0472">Membrane</keyword>
<organism evidence="2 3">
    <name type="scientific">Nocardia farcinica</name>
    <dbReference type="NCBI Taxonomy" id="37329"/>
    <lineage>
        <taxon>Bacteria</taxon>
        <taxon>Bacillati</taxon>
        <taxon>Actinomycetota</taxon>
        <taxon>Actinomycetes</taxon>
        <taxon>Mycobacteriales</taxon>
        <taxon>Nocardiaceae</taxon>
        <taxon>Nocardia</taxon>
    </lineage>
</organism>
<feature type="transmembrane region" description="Helical" evidence="1">
    <location>
        <begin position="41"/>
        <end position="61"/>
    </location>
</feature>
<dbReference type="KEGG" id="nfr:ERS450000_05027"/>
<evidence type="ECO:0000256" key="1">
    <source>
        <dbReference type="SAM" id="Phobius"/>
    </source>
</evidence>